<proteinExistence type="predicted"/>
<sequence>MKELLTLQGGYPRQMDYILNLQSELYTLGNGLFSALGVDLVLSGCAVHDNGNGTVNIAAGLVYVAGEAIRFDAANNIVANGSLAMAKGPYTPTDQKTFADGSLKNVYREAKAVIANATGSIAEIKIRTKLYDLKQYIQDAVQSFEVRGTIKEVYDFDGSFRANFDGGGLGITPRWIGWALDNANNGTPGSEGMVIVAAGTFTDTSTGEQTEFAIGDKGGEVNHRLTVNEMPAHDHGDGKGLSGYGTHSGNPDSERAFIRGAGRTDSAGGGQEHNNMPPFGVAYRVVKIV</sequence>
<dbReference type="RefSeq" id="WP_183589842.1">
    <property type="nucleotide sequence ID" value="NZ_JACHCA010000022.1"/>
</dbReference>
<gene>
    <name evidence="2" type="ORF">HDF22_005469</name>
</gene>
<evidence type="ECO:0000313" key="2">
    <source>
        <dbReference type="EMBL" id="MBB6131318.1"/>
    </source>
</evidence>
<evidence type="ECO:0008006" key="4">
    <source>
        <dbReference type="Google" id="ProtNLM"/>
    </source>
</evidence>
<evidence type="ECO:0000256" key="1">
    <source>
        <dbReference type="SAM" id="MobiDB-lite"/>
    </source>
</evidence>
<dbReference type="CDD" id="cd22641">
    <property type="entry name" value="C24-like"/>
    <property type="match status" value="1"/>
</dbReference>
<dbReference type="EMBL" id="JACHCA010000022">
    <property type="protein sequence ID" value="MBB6131318.1"/>
    <property type="molecule type" value="Genomic_DNA"/>
</dbReference>
<protein>
    <recommendedName>
        <fullName evidence="4">Microcystin-dependent protein</fullName>
    </recommendedName>
</protein>
<organism evidence="2 3">
    <name type="scientific">Mucilaginibacter lappiensis</name>
    <dbReference type="NCBI Taxonomy" id="354630"/>
    <lineage>
        <taxon>Bacteria</taxon>
        <taxon>Pseudomonadati</taxon>
        <taxon>Bacteroidota</taxon>
        <taxon>Sphingobacteriia</taxon>
        <taxon>Sphingobacteriales</taxon>
        <taxon>Sphingobacteriaceae</taxon>
        <taxon>Mucilaginibacter</taxon>
    </lineage>
</organism>
<comment type="caution">
    <text evidence="2">The sequence shown here is derived from an EMBL/GenBank/DDBJ whole genome shotgun (WGS) entry which is preliminary data.</text>
</comment>
<name>A0A841JRC5_9SPHI</name>
<reference evidence="2 3" key="1">
    <citation type="submission" date="2020-08" db="EMBL/GenBank/DDBJ databases">
        <title>Genomic Encyclopedia of Type Strains, Phase IV (KMG-V): Genome sequencing to study the core and pangenomes of soil and plant-associated prokaryotes.</title>
        <authorList>
            <person name="Whitman W."/>
        </authorList>
    </citation>
    <scope>NUCLEOTIDE SEQUENCE [LARGE SCALE GENOMIC DNA]</scope>
    <source>
        <strain evidence="2 3">MP601</strain>
    </source>
</reference>
<dbReference type="SUPFAM" id="SSF88874">
    <property type="entry name" value="Receptor-binding domain of short tail fibre protein gp12"/>
    <property type="match status" value="1"/>
</dbReference>
<feature type="region of interest" description="Disordered" evidence="1">
    <location>
        <begin position="230"/>
        <end position="278"/>
    </location>
</feature>
<dbReference type="AlphaFoldDB" id="A0A841JRC5"/>
<accession>A0A841JRC5</accession>
<dbReference type="Proteomes" id="UP000548326">
    <property type="component" value="Unassembled WGS sequence"/>
</dbReference>
<evidence type="ECO:0000313" key="3">
    <source>
        <dbReference type="Proteomes" id="UP000548326"/>
    </source>
</evidence>